<dbReference type="GO" id="GO:0016740">
    <property type="term" value="F:transferase activity"/>
    <property type="evidence" value="ECO:0007669"/>
    <property type="project" value="UniProtKB-KW"/>
</dbReference>
<gene>
    <name evidence="3" type="ORF">JF76_15640</name>
</gene>
<accession>A0A0F4LAE9</accession>
<dbReference type="GO" id="GO:0016020">
    <property type="term" value="C:membrane"/>
    <property type="evidence" value="ECO:0007669"/>
    <property type="project" value="InterPro"/>
</dbReference>
<sequence>MTKFLFVTHGHMATGVKSTLEIITGNCSKLTAIDAYVDSKNVVVAVKEYFDQLLDDEQLIMLSDIENGSANQLLYKYLSRPKTFLITGVNLPLLLQIILNDNSELTENDLKKAIEEAKNSIKLFKDYGTDDDDEGSFF</sequence>
<evidence type="ECO:0000259" key="2">
    <source>
        <dbReference type="PROSITE" id="PS51096"/>
    </source>
</evidence>
<protein>
    <submittedName>
        <fullName evidence="3">PTS Man IIA</fullName>
    </submittedName>
</protein>
<evidence type="ECO:0000313" key="3">
    <source>
        <dbReference type="EMBL" id="KJY54541.1"/>
    </source>
</evidence>
<dbReference type="GO" id="GO:0009401">
    <property type="term" value="P:phosphoenolpyruvate-dependent sugar phosphotransferase system"/>
    <property type="evidence" value="ECO:0007669"/>
    <property type="project" value="InterPro"/>
</dbReference>
<comment type="caution">
    <text evidence="3">The sequence shown here is derived from an EMBL/GenBank/DDBJ whole genome shotgun (WGS) entry which is preliminary data.</text>
</comment>
<dbReference type="OrthoDB" id="9799827at2"/>
<organism evidence="3 4">
    <name type="scientific">Lactobacillus kullabergensis</name>
    <dbReference type="NCBI Taxonomy" id="1218493"/>
    <lineage>
        <taxon>Bacteria</taxon>
        <taxon>Bacillati</taxon>
        <taxon>Bacillota</taxon>
        <taxon>Bacilli</taxon>
        <taxon>Lactobacillales</taxon>
        <taxon>Lactobacillaceae</taxon>
        <taxon>Lactobacillus</taxon>
    </lineage>
</organism>
<dbReference type="AlphaFoldDB" id="A0A0F4LAE9"/>
<dbReference type="PATRIC" id="fig|1218493.3.peg.1637"/>
<dbReference type="Proteomes" id="UP000033533">
    <property type="component" value="Unassembled WGS sequence"/>
</dbReference>
<proteinExistence type="predicted"/>
<name>A0A0F4LAE9_9LACO</name>
<evidence type="ECO:0000313" key="4">
    <source>
        <dbReference type="Proteomes" id="UP000033533"/>
    </source>
</evidence>
<dbReference type="PANTHER" id="PTHR33799">
    <property type="entry name" value="PTS PERMEASE-RELATED-RELATED"/>
    <property type="match status" value="1"/>
</dbReference>
<keyword evidence="1" id="KW-0808">Transferase</keyword>
<dbReference type="Pfam" id="PF03610">
    <property type="entry name" value="EIIA-man"/>
    <property type="match status" value="1"/>
</dbReference>
<reference evidence="3 4" key="1">
    <citation type="submission" date="2014-12" db="EMBL/GenBank/DDBJ databases">
        <title>Comparative genomics of the lactic acid bacteria isolated from the honey bee gut.</title>
        <authorList>
            <person name="Ellegaard K.M."/>
            <person name="Tamarit D."/>
            <person name="Javelind E."/>
            <person name="Olofsson T."/>
            <person name="Andersson S.G."/>
            <person name="Vasquez A."/>
        </authorList>
    </citation>
    <scope>NUCLEOTIDE SEQUENCE [LARGE SCALE GENOMIC DNA]</scope>
    <source>
        <strain evidence="3 4">Biut2</strain>
    </source>
</reference>
<dbReference type="STRING" id="1218493.JF76_15640"/>
<dbReference type="PANTHER" id="PTHR33799:SF1">
    <property type="entry name" value="PTS SYSTEM MANNOSE-SPECIFIC EIIAB COMPONENT-RELATED"/>
    <property type="match status" value="1"/>
</dbReference>
<evidence type="ECO:0000256" key="1">
    <source>
        <dbReference type="ARBA" id="ARBA00022679"/>
    </source>
</evidence>
<dbReference type="InterPro" id="IPR051471">
    <property type="entry name" value="Bacterial_PTS_sugar_comp"/>
</dbReference>
<feature type="domain" description="PTS EIIA type-4" evidence="2">
    <location>
        <begin position="1"/>
        <end position="121"/>
    </location>
</feature>
<dbReference type="RefSeq" id="WP_045928548.1">
    <property type="nucleotide sequence ID" value="NZ_JBHSZS010000026.1"/>
</dbReference>
<dbReference type="SUPFAM" id="SSF53062">
    <property type="entry name" value="PTS system fructose IIA component-like"/>
    <property type="match status" value="1"/>
</dbReference>
<dbReference type="EMBL" id="JXBY01000025">
    <property type="protein sequence ID" value="KJY54541.1"/>
    <property type="molecule type" value="Genomic_DNA"/>
</dbReference>
<dbReference type="InterPro" id="IPR004701">
    <property type="entry name" value="PTS_EIIA_man-typ"/>
</dbReference>
<dbReference type="InterPro" id="IPR036662">
    <property type="entry name" value="PTS_EIIA_man-typ_sf"/>
</dbReference>
<dbReference type="PROSITE" id="PS51096">
    <property type="entry name" value="PTS_EIIA_TYPE_4"/>
    <property type="match status" value="1"/>
</dbReference>
<dbReference type="HOGENOM" id="CLU_123235_3_2_9"/>
<dbReference type="Gene3D" id="3.40.50.510">
    <property type="entry name" value="Phosphotransferase system, mannose-type IIA component"/>
    <property type="match status" value="1"/>
</dbReference>